<proteinExistence type="predicted"/>
<keyword evidence="2" id="KW-0472">Membrane</keyword>
<dbReference type="AlphaFoldDB" id="A0A8H7EYJ4"/>
<comment type="caution">
    <text evidence="3">The sequence shown here is derived from an EMBL/GenBank/DDBJ whole genome shotgun (WGS) entry which is preliminary data.</text>
</comment>
<evidence type="ECO:0000313" key="3">
    <source>
        <dbReference type="EMBL" id="KAF7763935.1"/>
    </source>
</evidence>
<evidence type="ECO:0000256" key="1">
    <source>
        <dbReference type="SAM" id="MobiDB-lite"/>
    </source>
</evidence>
<evidence type="ECO:0000256" key="2">
    <source>
        <dbReference type="SAM" id="Phobius"/>
    </source>
</evidence>
<protein>
    <submittedName>
        <fullName evidence="3">Uncharacterized protein</fullName>
    </submittedName>
</protein>
<reference evidence="3 4" key="1">
    <citation type="journal article" name="Sci. Rep.">
        <title>Telomere-to-telomere assembled and centromere annotated genomes of the two main subspecies of the button mushroom Agaricus bisporus reveal especially polymorphic chromosome ends.</title>
        <authorList>
            <person name="Sonnenberg A.S.M."/>
            <person name="Sedaghat-Telgerd N."/>
            <person name="Lavrijssen B."/>
            <person name="Ohm R.A."/>
            <person name="Hendrickx P.M."/>
            <person name="Scholtmeijer K."/>
            <person name="Baars J.J.P."/>
            <person name="van Peer A."/>
        </authorList>
    </citation>
    <scope>NUCLEOTIDE SEQUENCE [LARGE SCALE GENOMIC DNA]</scope>
    <source>
        <strain evidence="3 4">H119_p4</strain>
    </source>
</reference>
<gene>
    <name evidence="3" type="ORF">Agabi119p4_8472</name>
</gene>
<accession>A0A8H7EYJ4</accession>
<keyword evidence="2" id="KW-1133">Transmembrane helix</keyword>
<feature type="transmembrane region" description="Helical" evidence="2">
    <location>
        <begin position="93"/>
        <end position="113"/>
    </location>
</feature>
<name>A0A8H7EYJ4_AGABI</name>
<evidence type="ECO:0000313" key="4">
    <source>
        <dbReference type="Proteomes" id="UP000629468"/>
    </source>
</evidence>
<sequence length="170" mass="19463">MHRPKLQNALHNPIPAGQNQSKNFVSFTNLSPQTSAEHYWASRALKAEALLSAREKHFEEVGKVRQDEEAKRKNELQSLEARYKEKYNNLERLLVVLALVMALLLVLLTYVVASHNNAANKSSFQIDSIFIYIYLLTSRYQYYPLGLPLWKIRPQAPSVLQPPPVSTPFS</sequence>
<dbReference type="Proteomes" id="UP000629468">
    <property type="component" value="Unassembled WGS sequence"/>
</dbReference>
<organism evidence="3 4">
    <name type="scientific">Agaricus bisporus var. burnettii</name>
    <dbReference type="NCBI Taxonomy" id="192524"/>
    <lineage>
        <taxon>Eukaryota</taxon>
        <taxon>Fungi</taxon>
        <taxon>Dikarya</taxon>
        <taxon>Basidiomycota</taxon>
        <taxon>Agaricomycotina</taxon>
        <taxon>Agaricomycetes</taxon>
        <taxon>Agaricomycetidae</taxon>
        <taxon>Agaricales</taxon>
        <taxon>Agaricineae</taxon>
        <taxon>Agaricaceae</taxon>
        <taxon>Agaricus</taxon>
    </lineage>
</organism>
<dbReference type="EMBL" id="JABXXO010000011">
    <property type="protein sequence ID" value="KAF7763935.1"/>
    <property type="molecule type" value="Genomic_DNA"/>
</dbReference>
<feature type="region of interest" description="Disordered" evidence="1">
    <location>
        <begin position="1"/>
        <end position="20"/>
    </location>
</feature>
<keyword evidence="2" id="KW-0812">Transmembrane</keyword>